<feature type="compositionally biased region" description="Polar residues" evidence="1">
    <location>
        <begin position="151"/>
        <end position="166"/>
    </location>
</feature>
<feature type="compositionally biased region" description="Basic and acidic residues" evidence="1">
    <location>
        <begin position="334"/>
        <end position="349"/>
    </location>
</feature>
<feature type="region of interest" description="Disordered" evidence="1">
    <location>
        <begin position="148"/>
        <end position="222"/>
    </location>
</feature>
<name>A0AAD1ZA27_9LAMI</name>
<feature type="region of interest" description="Disordered" evidence="1">
    <location>
        <begin position="328"/>
        <end position="349"/>
    </location>
</feature>
<protein>
    <submittedName>
        <fullName evidence="2">Uncharacterized protein</fullName>
    </submittedName>
</protein>
<evidence type="ECO:0000313" key="3">
    <source>
        <dbReference type="Proteomes" id="UP000834106"/>
    </source>
</evidence>
<dbReference type="EMBL" id="OU503043">
    <property type="protein sequence ID" value="CAI9765947.1"/>
    <property type="molecule type" value="Genomic_DNA"/>
</dbReference>
<reference evidence="2" key="1">
    <citation type="submission" date="2023-05" db="EMBL/GenBank/DDBJ databases">
        <authorList>
            <person name="Huff M."/>
        </authorList>
    </citation>
    <scope>NUCLEOTIDE SEQUENCE</scope>
</reference>
<dbReference type="Proteomes" id="UP000834106">
    <property type="component" value="Chromosome 8"/>
</dbReference>
<sequence>MFMNGLRLKSFPKLDLSSGSPNRPLYSSWHRESYATALLDRSSSFRENVENQILSTLPNMTRSNSSVTHGDVMNFFQFEFWTTIPLEDSLPGSSNSKPLLSPSSDDLRQLKAGVREGGTKARERVKIFNDCLSVINKCFPTIPSRKRSRLDTLSNDGSNALLSTDRSSSGMGISKMGSQSHASTSSFELEQQRSEERTKNSIPNKRTRTSMVDPRANTPARSTGVMDKDREVLRYPNSGVINGEDRTSSLTVDGWEKSKMKKRRSGIKTDGTASSMVMKSADGYRESKQVIQPQLLTDAQFKDEPGIANGSVGVGKAESSLQQTGFGTLPICKAEQDNSPLHERRERPI</sequence>
<keyword evidence="3" id="KW-1185">Reference proteome</keyword>
<evidence type="ECO:0000313" key="2">
    <source>
        <dbReference type="EMBL" id="CAI9765947.1"/>
    </source>
</evidence>
<accession>A0AAD1ZA27</accession>
<gene>
    <name evidence="2" type="ORF">FPE_LOCUS13377</name>
</gene>
<proteinExistence type="predicted"/>
<dbReference type="PANTHER" id="PTHR31115:SF3">
    <property type="entry name" value="EXPRESSED PROTEIN"/>
    <property type="match status" value="1"/>
</dbReference>
<organism evidence="2 3">
    <name type="scientific">Fraxinus pennsylvanica</name>
    <dbReference type="NCBI Taxonomy" id="56036"/>
    <lineage>
        <taxon>Eukaryota</taxon>
        <taxon>Viridiplantae</taxon>
        <taxon>Streptophyta</taxon>
        <taxon>Embryophyta</taxon>
        <taxon>Tracheophyta</taxon>
        <taxon>Spermatophyta</taxon>
        <taxon>Magnoliopsida</taxon>
        <taxon>eudicotyledons</taxon>
        <taxon>Gunneridae</taxon>
        <taxon>Pentapetalae</taxon>
        <taxon>asterids</taxon>
        <taxon>lamiids</taxon>
        <taxon>Lamiales</taxon>
        <taxon>Oleaceae</taxon>
        <taxon>Oleeae</taxon>
        <taxon>Fraxinus</taxon>
    </lineage>
</organism>
<evidence type="ECO:0000256" key="1">
    <source>
        <dbReference type="SAM" id="MobiDB-lite"/>
    </source>
</evidence>
<dbReference type="PANTHER" id="PTHR31115">
    <property type="entry name" value="OS05G0107300 PROTEIN"/>
    <property type="match status" value="1"/>
</dbReference>
<dbReference type="AlphaFoldDB" id="A0AAD1ZA27"/>
<feature type="compositionally biased region" description="Low complexity" evidence="1">
    <location>
        <begin position="167"/>
        <end position="180"/>
    </location>
</feature>
<feature type="compositionally biased region" description="Basic and acidic residues" evidence="1">
    <location>
        <begin position="190"/>
        <end position="199"/>
    </location>
</feature>